<protein>
    <submittedName>
        <fullName evidence="1">Uncharacterized protein</fullName>
    </submittedName>
</protein>
<evidence type="ECO:0000313" key="1">
    <source>
        <dbReference type="EMBL" id="QWM90009.1"/>
    </source>
</evidence>
<reference evidence="1 2" key="1">
    <citation type="submission" date="2021-04" db="EMBL/GenBank/DDBJ databases">
        <authorList>
            <person name="Shkoporov A.N."/>
            <person name="Stockdale S.R."/>
            <person name="Guerin E."/>
            <person name="Ross R.P."/>
            <person name="Hill C."/>
        </authorList>
    </citation>
    <scope>NUCLEOTIDE SEQUENCE [LARGE SCALE GENOMIC DNA]</scope>
    <source>
        <strain evidence="2">cr54_1</strain>
    </source>
</reference>
<name>A0AAE7V2R4_9CAUD</name>
<proteinExistence type="predicted"/>
<dbReference type="RefSeq" id="YP_010359581.1">
    <property type="nucleotide sequence ID" value="NC_062774.1"/>
</dbReference>
<sequence length="85" mass="9580">MELNILEGLIVTSKNLLNGYIVANGGYESINISTLRKAVDNMSSNPHYNNPKDHKMIFSNYLFIISKIASIINEDITEYLKSELS</sequence>
<keyword evidence="2" id="KW-1185">Reference proteome</keyword>
<gene>
    <name evidence="1" type="primary">gp_20554</name>
</gene>
<accession>A0AAE7V2R4</accession>
<dbReference type="EMBL" id="MZ130484">
    <property type="protein sequence ID" value="QWM90009.1"/>
    <property type="molecule type" value="Genomic_DNA"/>
</dbReference>
<dbReference type="KEGG" id="vg:75691084"/>
<dbReference type="GeneID" id="75691084"/>
<organism evidence="1 2">
    <name type="scientific">uncultured phage cr54_1</name>
    <dbReference type="NCBI Taxonomy" id="2986398"/>
    <lineage>
        <taxon>Viruses</taxon>
        <taxon>Duplodnaviria</taxon>
        <taxon>Heunggongvirae</taxon>
        <taxon>Uroviricota</taxon>
        <taxon>Caudoviricetes</taxon>
        <taxon>Crassvirales</taxon>
        <taxon>Intestiviridae</taxon>
        <taxon>Churivirinae</taxon>
        <taxon>Jahgtovirus</taxon>
        <taxon>Jahgtovirus intestinalis</taxon>
    </lineage>
</organism>
<evidence type="ECO:0000313" key="2">
    <source>
        <dbReference type="Proteomes" id="UP000827440"/>
    </source>
</evidence>
<dbReference type="Proteomes" id="UP000827440">
    <property type="component" value="Segment"/>
</dbReference>